<evidence type="ECO:0000256" key="4">
    <source>
        <dbReference type="ARBA" id="ARBA00022605"/>
    </source>
</evidence>
<evidence type="ECO:0000259" key="9">
    <source>
        <dbReference type="Pfam" id="PF00275"/>
    </source>
</evidence>
<protein>
    <recommendedName>
        <fullName evidence="8">3-phosphoshikimate 1-carboxyvinyltransferase</fullName>
        <ecNumber evidence="8">2.5.1.19</ecNumber>
    </recommendedName>
    <alternativeName>
        <fullName evidence="8">5-enolpyruvylshikimate-3-phosphate synthase</fullName>
        <shortName evidence="8">EPSP synthase</shortName>
        <shortName evidence="8">EPSPS</shortName>
    </alternativeName>
</protein>
<dbReference type="InterPro" id="IPR006264">
    <property type="entry name" value="EPSP_synthase"/>
</dbReference>
<feature type="binding site" evidence="8">
    <location>
        <position position="22"/>
    </location>
    <ligand>
        <name>3-phosphoshikimate</name>
        <dbReference type="ChEBI" id="CHEBI:145989"/>
    </ligand>
</feature>
<evidence type="ECO:0000313" key="11">
    <source>
        <dbReference type="EMBL" id="KRN95762.1"/>
    </source>
</evidence>
<keyword evidence="6 8" id="KW-0057">Aromatic amino acid biosynthesis</keyword>
<feature type="binding site" evidence="8">
    <location>
        <position position="315"/>
    </location>
    <ligand>
        <name>3-phosphoshikimate</name>
        <dbReference type="ChEBI" id="CHEBI:145989"/>
    </ligand>
</feature>
<dbReference type="EC" id="2.5.1.19" evidence="8"/>
<feature type="binding site" evidence="8">
    <location>
        <position position="21"/>
    </location>
    <ligand>
        <name>3-phosphoshikimate</name>
        <dbReference type="ChEBI" id="CHEBI:145989"/>
    </ligand>
</feature>
<dbReference type="RefSeq" id="WP_057810520.1">
    <property type="nucleotide sequence ID" value="NZ_BJUD01000025.1"/>
</dbReference>
<dbReference type="HAMAP" id="MF_00210">
    <property type="entry name" value="EPSP_synth"/>
    <property type="match status" value="1"/>
</dbReference>
<comment type="caution">
    <text evidence="8">Lacks conserved residue(s) required for the propagation of feature annotation.</text>
</comment>
<accession>A0A0R2L2A3</accession>
<gene>
    <name evidence="8 10" type="primary">aroA</name>
    <name evidence="11" type="ORF">IV55_GL001867</name>
    <name evidence="10" type="ORF">LSI01_12730</name>
</gene>
<sequence length="434" mass="45385">MKQLQGHVAGLQGTLAVPGDKSISHRGLMIGAISAGITRLHNFLPSADCLATLAAVQALGVAVDRPTPTEVTITGVGKAGLHQAVGSLDMMNSGTSTRLFMGLLAGQTFDSTLTGDASLSKRPMRRVADPLLAFGADVNVTSAGTLPATIHGQPLHAANVQMNVASAQVKSALILAALQAPGVSTIVETLPTRDHTERMLRAFGANVQTTADQRTITVVGQPELVGQTLTVPGDMSSAAFFMTAASLTKNAQVHLKNVGINETRTGLLKVLQEMGGRVMVDKHMAGGEPVADLTIETADLHSITLGEKDIPALIDELPLVALLAARAQGVTTITGAAELRVKETDRIATIATELTKMGAEVRELPDGLVITGHADWHPQSLTLDSHGDHRIGMMLAVAALQQPETFTLDNADAVAVSYPNFFEDLAQLITPEAV</sequence>
<dbReference type="PANTHER" id="PTHR21090">
    <property type="entry name" value="AROM/DEHYDROQUINATE SYNTHASE"/>
    <property type="match status" value="1"/>
</dbReference>
<evidence type="ECO:0000256" key="3">
    <source>
        <dbReference type="ARBA" id="ARBA00022490"/>
    </source>
</evidence>
<dbReference type="InterPro" id="IPR023193">
    <property type="entry name" value="EPSP_synthase_CS"/>
</dbReference>
<evidence type="ECO:0000256" key="1">
    <source>
        <dbReference type="ARBA" id="ARBA00004811"/>
    </source>
</evidence>
<dbReference type="Gene3D" id="3.65.10.10">
    <property type="entry name" value="Enolpyruvate transferase domain"/>
    <property type="match status" value="2"/>
</dbReference>
<feature type="binding site" evidence="8">
    <location>
        <position position="342"/>
    </location>
    <ligand>
        <name>3-phosphoshikimate</name>
        <dbReference type="ChEBI" id="CHEBI:145989"/>
    </ligand>
</feature>
<feature type="active site" description="Proton acceptor" evidence="8">
    <location>
        <position position="315"/>
    </location>
</feature>
<evidence type="ECO:0000256" key="8">
    <source>
        <dbReference type="HAMAP-Rule" id="MF_00210"/>
    </source>
</evidence>
<dbReference type="SUPFAM" id="SSF55205">
    <property type="entry name" value="EPT/RTPC-like"/>
    <property type="match status" value="1"/>
</dbReference>
<dbReference type="OrthoDB" id="9809920at2"/>
<dbReference type="GO" id="GO:0003866">
    <property type="term" value="F:3-phosphoshikimate 1-carboxyvinyltransferase activity"/>
    <property type="evidence" value="ECO:0007669"/>
    <property type="project" value="UniProtKB-UniRule"/>
</dbReference>
<reference evidence="11 12" key="1">
    <citation type="journal article" date="2015" name="Genome Announc.">
        <title>Expanding the biotechnology potential of lactobacilli through comparative genomics of 213 strains and associated genera.</title>
        <authorList>
            <person name="Sun Z."/>
            <person name="Harris H.M."/>
            <person name="McCann A."/>
            <person name="Guo C."/>
            <person name="Argimon S."/>
            <person name="Zhang W."/>
            <person name="Yang X."/>
            <person name="Jeffery I.B."/>
            <person name="Cooney J.C."/>
            <person name="Kagawa T.F."/>
            <person name="Liu W."/>
            <person name="Song Y."/>
            <person name="Salvetti E."/>
            <person name="Wrobel A."/>
            <person name="Rasinkangas P."/>
            <person name="Parkhill J."/>
            <person name="Rea M.C."/>
            <person name="O'Sullivan O."/>
            <person name="Ritari J."/>
            <person name="Douillard F.P."/>
            <person name="Paul Ross R."/>
            <person name="Yang R."/>
            <person name="Briner A.E."/>
            <person name="Felis G.E."/>
            <person name="de Vos W.M."/>
            <person name="Barrangou R."/>
            <person name="Klaenhammer T.R."/>
            <person name="Caufield P.W."/>
            <person name="Cui Y."/>
            <person name="Zhang H."/>
            <person name="O'Toole P.W."/>
        </authorList>
    </citation>
    <scope>NUCLEOTIDE SEQUENCE [LARGE SCALE GENOMIC DNA]</scope>
    <source>
        <strain evidence="11 12">DSM 22696</strain>
    </source>
</reference>
<comment type="pathway">
    <text evidence="1 8">Metabolic intermediate biosynthesis; chorismate biosynthesis; chorismate from D-erythrose 4-phosphate and phosphoenolpyruvate: step 6/7.</text>
</comment>
<dbReference type="GO" id="GO:0009073">
    <property type="term" value="P:aromatic amino acid family biosynthetic process"/>
    <property type="evidence" value="ECO:0007669"/>
    <property type="project" value="UniProtKB-KW"/>
</dbReference>
<keyword evidence="4 8" id="KW-0028">Amino-acid biosynthesis</keyword>
<dbReference type="PIRSF" id="PIRSF000505">
    <property type="entry name" value="EPSPS"/>
    <property type="match status" value="1"/>
</dbReference>
<dbReference type="GO" id="GO:0008652">
    <property type="term" value="P:amino acid biosynthetic process"/>
    <property type="evidence" value="ECO:0007669"/>
    <property type="project" value="UniProtKB-KW"/>
</dbReference>
<feature type="binding site" evidence="8">
    <location>
        <position position="168"/>
    </location>
    <ligand>
        <name>phosphoenolpyruvate</name>
        <dbReference type="ChEBI" id="CHEBI:58702"/>
    </ligand>
</feature>
<keyword evidence="3 8" id="KW-0963">Cytoplasm</keyword>
<comment type="function">
    <text evidence="8">Catalyzes the transfer of the enolpyruvyl moiety of phosphoenolpyruvate (PEP) to the 5-hydroxyl of shikimate-3-phosphate (S3P) to produce enolpyruvyl shikimate-3-phosphate and inorganic phosphate.</text>
</comment>
<dbReference type="CDD" id="cd01556">
    <property type="entry name" value="EPSP_synthase"/>
    <property type="match status" value="1"/>
</dbReference>
<name>A0A0R2L2A3_9LACO</name>
<dbReference type="UniPathway" id="UPA00053">
    <property type="reaction ID" value="UER00089"/>
</dbReference>
<dbReference type="Proteomes" id="UP000051139">
    <property type="component" value="Unassembled WGS sequence"/>
</dbReference>
<evidence type="ECO:0000256" key="2">
    <source>
        <dbReference type="ARBA" id="ARBA00009948"/>
    </source>
</evidence>
<dbReference type="STRING" id="348151.IV55_GL001867"/>
<organism evidence="11 12">
    <name type="scientific">Furfurilactobacillus siliginis</name>
    <dbReference type="NCBI Taxonomy" id="348151"/>
    <lineage>
        <taxon>Bacteria</taxon>
        <taxon>Bacillati</taxon>
        <taxon>Bacillota</taxon>
        <taxon>Bacilli</taxon>
        <taxon>Lactobacillales</taxon>
        <taxon>Lactobacillaceae</taxon>
        <taxon>Furfurilactobacillus</taxon>
    </lineage>
</organism>
<feature type="binding site" evidence="8">
    <location>
        <position position="122"/>
    </location>
    <ligand>
        <name>phosphoenolpyruvate</name>
        <dbReference type="ChEBI" id="CHEBI:58702"/>
    </ligand>
</feature>
<dbReference type="GO" id="GO:0005737">
    <property type="term" value="C:cytoplasm"/>
    <property type="evidence" value="ECO:0007669"/>
    <property type="project" value="UniProtKB-SubCell"/>
</dbReference>
<dbReference type="NCBIfam" id="TIGR01356">
    <property type="entry name" value="aroA"/>
    <property type="match status" value="1"/>
</dbReference>
<dbReference type="GO" id="GO:0009423">
    <property type="term" value="P:chorismate biosynthetic process"/>
    <property type="evidence" value="ECO:0007669"/>
    <property type="project" value="UniProtKB-UniRule"/>
</dbReference>
<dbReference type="EMBL" id="BJUD01000025">
    <property type="protein sequence ID" value="GEK28962.1"/>
    <property type="molecule type" value="Genomic_DNA"/>
</dbReference>
<evidence type="ECO:0000313" key="10">
    <source>
        <dbReference type="EMBL" id="GEK28962.1"/>
    </source>
</evidence>
<reference evidence="10 13" key="2">
    <citation type="submission" date="2019-07" db="EMBL/GenBank/DDBJ databases">
        <title>Whole genome shotgun sequence of Lactobacillus siliginis NBRC 101315.</title>
        <authorList>
            <person name="Hosoyama A."/>
            <person name="Uohara A."/>
            <person name="Ohji S."/>
            <person name="Ichikawa N."/>
        </authorList>
    </citation>
    <scope>NUCLEOTIDE SEQUENCE [LARGE SCALE GENOMIC DNA]</scope>
    <source>
        <strain evidence="10 13">NBRC 101315</strain>
    </source>
</reference>
<evidence type="ECO:0000256" key="5">
    <source>
        <dbReference type="ARBA" id="ARBA00022679"/>
    </source>
</evidence>
<feature type="binding site" evidence="8">
    <location>
        <position position="26"/>
    </location>
    <ligand>
        <name>3-phosphoshikimate</name>
        <dbReference type="ChEBI" id="CHEBI:145989"/>
    </ligand>
</feature>
<dbReference type="InterPro" id="IPR001986">
    <property type="entry name" value="Enolpyruvate_Tfrase_dom"/>
</dbReference>
<feature type="binding site" evidence="8">
    <location>
        <position position="21"/>
    </location>
    <ligand>
        <name>phosphoenolpyruvate</name>
        <dbReference type="ChEBI" id="CHEBI:58702"/>
    </ligand>
</feature>
<comment type="subcellular location">
    <subcellularLocation>
        <location evidence="8">Cytoplasm</location>
    </subcellularLocation>
</comment>
<dbReference type="InterPro" id="IPR036968">
    <property type="entry name" value="Enolpyruvate_Tfrase_sf"/>
</dbReference>
<dbReference type="PANTHER" id="PTHR21090:SF5">
    <property type="entry name" value="PENTAFUNCTIONAL AROM POLYPEPTIDE"/>
    <property type="match status" value="1"/>
</dbReference>
<dbReference type="Proteomes" id="UP000321429">
    <property type="component" value="Unassembled WGS sequence"/>
</dbReference>
<dbReference type="FunFam" id="3.65.10.10:FF:000005">
    <property type="entry name" value="3-phosphoshikimate 1-carboxyvinyltransferase"/>
    <property type="match status" value="1"/>
</dbReference>
<comment type="catalytic activity">
    <reaction evidence="7">
        <text>3-phosphoshikimate + phosphoenolpyruvate = 5-O-(1-carboxyvinyl)-3-phosphoshikimate + phosphate</text>
        <dbReference type="Rhea" id="RHEA:21256"/>
        <dbReference type="ChEBI" id="CHEBI:43474"/>
        <dbReference type="ChEBI" id="CHEBI:57701"/>
        <dbReference type="ChEBI" id="CHEBI:58702"/>
        <dbReference type="ChEBI" id="CHEBI:145989"/>
        <dbReference type="EC" id="2.5.1.19"/>
    </reaction>
    <physiologicalReaction direction="left-to-right" evidence="7">
        <dbReference type="Rhea" id="RHEA:21257"/>
    </physiologicalReaction>
</comment>
<keyword evidence="5 8" id="KW-0808">Transferase</keyword>
<dbReference type="Pfam" id="PF00275">
    <property type="entry name" value="EPSP_synthase"/>
    <property type="match status" value="1"/>
</dbReference>
<feature type="binding site" evidence="8">
    <location>
        <position position="346"/>
    </location>
    <ligand>
        <name>phosphoenolpyruvate</name>
        <dbReference type="ChEBI" id="CHEBI:58702"/>
    </ligand>
</feature>
<dbReference type="InterPro" id="IPR013792">
    <property type="entry name" value="RNA3'P_cycl/enolpyr_Trfase_a/b"/>
</dbReference>
<feature type="binding site" evidence="8">
    <location>
        <position position="166"/>
    </location>
    <ligand>
        <name>3-phosphoshikimate</name>
        <dbReference type="ChEBI" id="CHEBI:145989"/>
    </ligand>
</feature>
<dbReference type="PROSITE" id="PS00885">
    <property type="entry name" value="EPSP_SYNTHASE_2"/>
    <property type="match status" value="1"/>
</dbReference>
<evidence type="ECO:0000256" key="7">
    <source>
        <dbReference type="ARBA" id="ARBA00044633"/>
    </source>
</evidence>
<feature type="binding site" evidence="8">
    <location>
        <position position="168"/>
    </location>
    <ligand>
        <name>3-phosphoshikimate</name>
        <dbReference type="ChEBI" id="CHEBI:145989"/>
    </ligand>
</feature>
<proteinExistence type="inferred from homology"/>
<evidence type="ECO:0000256" key="6">
    <source>
        <dbReference type="ARBA" id="ARBA00023141"/>
    </source>
</evidence>
<dbReference type="EMBL" id="JQCB01000007">
    <property type="protein sequence ID" value="KRN95762.1"/>
    <property type="molecule type" value="Genomic_DNA"/>
</dbReference>
<comment type="subunit">
    <text evidence="8">Monomer.</text>
</comment>
<evidence type="ECO:0000313" key="12">
    <source>
        <dbReference type="Proteomes" id="UP000051139"/>
    </source>
</evidence>
<feature type="binding site" evidence="8">
    <location>
        <position position="390"/>
    </location>
    <ligand>
        <name>phosphoenolpyruvate</name>
        <dbReference type="ChEBI" id="CHEBI:58702"/>
    </ligand>
</feature>
<keyword evidence="12" id="KW-1185">Reference proteome</keyword>
<dbReference type="AlphaFoldDB" id="A0A0R2L2A3"/>
<evidence type="ECO:0000313" key="13">
    <source>
        <dbReference type="Proteomes" id="UP000321429"/>
    </source>
</evidence>
<feature type="domain" description="Enolpyruvate transferase" evidence="9">
    <location>
        <begin position="10"/>
        <end position="425"/>
    </location>
</feature>
<feature type="binding site" evidence="8">
    <location>
        <position position="94"/>
    </location>
    <ligand>
        <name>phosphoenolpyruvate</name>
        <dbReference type="ChEBI" id="CHEBI:58702"/>
    </ligand>
</feature>
<comment type="similarity">
    <text evidence="2 8">Belongs to the EPSP synthase family.</text>
</comment>
<comment type="caution">
    <text evidence="11">The sequence shown here is derived from an EMBL/GenBank/DDBJ whole genome shotgun (WGS) entry which is preliminary data.</text>
</comment>
<dbReference type="PATRIC" id="fig|348151.3.peg.1919"/>